<reference evidence="2 3" key="1">
    <citation type="submission" date="2019-02" db="EMBL/GenBank/DDBJ databases">
        <title>Kribbella capetownensis sp. nov. and Kribbella speibonae sp. nov., isolated from soil.</title>
        <authorList>
            <person name="Curtis S.M."/>
            <person name="Norton I."/>
            <person name="Everest G.J."/>
            <person name="Meyers P.R."/>
        </authorList>
    </citation>
    <scope>NUCLEOTIDE SEQUENCE [LARGE SCALE GENOMIC DNA]</scope>
    <source>
        <strain evidence="2 3">DSM 27082</strain>
    </source>
</reference>
<dbReference type="AlphaFoldDB" id="A0A4R0HQT6"/>
<evidence type="ECO:0000313" key="2">
    <source>
        <dbReference type="EMBL" id="TCC14015.1"/>
    </source>
</evidence>
<keyword evidence="3" id="KW-1185">Reference proteome</keyword>
<protein>
    <submittedName>
        <fullName evidence="2">DUF222 domain-containing protein</fullName>
    </submittedName>
</protein>
<feature type="non-terminal residue" evidence="2">
    <location>
        <position position="1"/>
    </location>
</feature>
<feature type="domain" description="DUF222" evidence="1">
    <location>
        <begin position="100"/>
        <end position="231"/>
    </location>
</feature>
<dbReference type="Pfam" id="PF02720">
    <property type="entry name" value="DUF222"/>
    <property type="match status" value="1"/>
</dbReference>
<dbReference type="InterPro" id="IPR003870">
    <property type="entry name" value="DUF222"/>
</dbReference>
<feature type="non-terminal residue" evidence="2">
    <location>
        <position position="258"/>
    </location>
</feature>
<dbReference type="RefSeq" id="WP_131297158.1">
    <property type="nucleotide sequence ID" value="NZ_SJKA01000045.1"/>
</dbReference>
<evidence type="ECO:0000313" key="3">
    <source>
        <dbReference type="Proteomes" id="UP000292695"/>
    </source>
</evidence>
<dbReference type="OrthoDB" id="3823043at2"/>
<proteinExistence type="predicted"/>
<gene>
    <name evidence="2" type="ORF">E0H50_42675</name>
</gene>
<dbReference type="Proteomes" id="UP000292695">
    <property type="component" value="Unassembled WGS sequence"/>
</dbReference>
<sequence length="258" mass="28022">VDGLEWELWAGAEQDEAEREMLRLKAPAWAFLPPGAALAAALESVRPQCESPVALIELMKAASRLVSWGESIKTDAIASFVRQRKAQATEIPRPTQLDTAGRPIDPERSWAAEIGAALHLSTNTAARHIDTALHLTGTLTATHTALRCGALSWSKAVAISEATLPLSEAAAQAVEAHVLRRAPGQTHTNLNASLRRQVAKHTTRDDTDRHRNAVTERTCKIVPLPDGMAGLWVVHTADKIQQMWIVIQAMADLAKRPT</sequence>
<name>A0A4R0HQT6_9ACTN</name>
<evidence type="ECO:0000259" key="1">
    <source>
        <dbReference type="Pfam" id="PF02720"/>
    </source>
</evidence>
<comment type="caution">
    <text evidence="2">The sequence shown here is derived from an EMBL/GenBank/DDBJ whole genome shotgun (WGS) entry which is preliminary data.</text>
</comment>
<organism evidence="2 3">
    <name type="scientific">Kribbella sindirgiensis</name>
    <dbReference type="NCBI Taxonomy" id="1124744"/>
    <lineage>
        <taxon>Bacteria</taxon>
        <taxon>Bacillati</taxon>
        <taxon>Actinomycetota</taxon>
        <taxon>Actinomycetes</taxon>
        <taxon>Propionibacteriales</taxon>
        <taxon>Kribbellaceae</taxon>
        <taxon>Kribbella</taxon>
    </lineage>
</organism>
<accession>A0A4R0HQT6</accession>
<dbReference type="EMBL" id="SJKA01000045">
    <property type="protein sequence ID" value="TCC14015.1"/>
    <property type="molecule type" value="Genomic_DNA"/>
</dbReference>